<dbReference type="AlphaFoldDB" id="A0A645C204"/>
<evidence type="ECO:0000256" key="5">
    <source>
        <dbReference type="ARBA" id="ARBA00022555"/>
    </source>
</evidence>
<dbReference type="InterPro" id="IPR012947">
    <property type="entry name" value="tRNA_SAD"/>
</dbReference>
<evidence type="ECO:0000256" key="2">
    <source>
        <dbReference type="ARBA" id="ARBA00008226"/>
    </source>
</evidence>
<evidence type="ECO:0000256" key="12">
    <source>
        <dbReference type="ARBA" id="ARBA00022917"/>
    </source>
</evidence>
<dbReference type="InterPro" id="IPR009000">
    <property type="entry name" value="Transl_B-barrel_sf"/>
</dbReference>
<feature type="domain" description="Alanyl-transfer RNA synthetases family profile" evidence="15">
    <location>
        <begin position="1"/>
        <end position="239"/>
    </location>
</feature>
<dbReference type="FunFam" id="3.10.310.40:FF:000001">
    <property type="entry name" value="Alanine--tRNA ligase"/>
    <property type="match status" value="1"/>
</dbReference>
<keyword evidence="8" id="KW-0547">Nucleotide-binding</keyword>
<dbReference type="GO" id="GO:0005524">
    <property type="term" value="F:ATP binding"/>
    <property type="evidence" value="ECO:0007669"/>
    <property type="project" value="UniProtKB-KW"/>
</dbReference>
<dbReference type="GO" id="GO:0005829">
    <property type="term" value="C:cytosol"/>
    <property type="evidence" value="ECO:0007669"/>
    <property type="project" value="TreeGrafter"/>
</dbReference>
<dbReference type="Pfam" id="PF07973">
    <property type="entry name" value="tRNA_SAD"/>
    <property type="match status" value="1"/>
</dbReference>
<keyword evidence="5" id="KW-0820">tRNA-binding</keyword>
<dbReference type="Pfam" id="PF02272">
    <property type="entry name" value="DHHA1"/>
    <property type="match status" value="1"/>
</dbReference>
<comment type="caution">
    <text evidence="16">The sequence shown here is derived from an EMBL/GenBank/DDBJ whole genome shotgun (WGS) entry which is preliminary data.</text>
</comment>
<dbReference type="GO" id="GO:0000049">
    <property type="term" value="F:tRNA binding"/>
    <property type="evidence" value="ECO:0007669"/>
    <property type="project" value="UniProtKB-KW"/>
</dbReference>
<keyword evidence="12" id="KW-0648">Protein biosynthesis</keyword>
<keyword evidence="10" id="KW-0067">ATP-binding</keyword>
<dbReference type="Gene3D" id="3.30.54.20">
    <property type="match status" value="1"/>
</dbReference>
<dbReference type="PANTHER" id="PTHR11777:SF9">
    <property type="entry name" value="ALANINE--TRNA LIGASE, CYTOPLASMIC"/>
    <property type="match status" value="1"/>
</dbReference>
<dbReference type="Gene3D" id="2.40.30.130">
    <property type="match status" value="1"/>
</dbReference>
<evidence type="ECO:0000256" key="7">
    <source>
        <dbReference type="ARBA" id="ARBA00022723"/>
    </source>
</evidence>
<dbReference type="EMBL" id="VSSQ01024076">
    <property type="protein sequence ID" value="MPM71378.1"/>
    <property type="molecule type" value="Genomic_DNA"/>
</dbReference>
<evidence type="ECO:0000256" key="3">
    <source>
        <dbReference type="ARBA" id="ARBA00013168"/>
    </source>
</evidence>
<dbReference type="EC" id="6.1.1.7" evidence="3"/>
<evidence type="ECO:0000256" key="10">
    <source>
        <dbReference type="ARBA" id="ARBA00022840"/>
    </source>
</evidence>
<evidence type="ECO:0000313" key="16">
    <source>
        <dbReference type="EMBL" id="MPM71378.1"/>
    </source>
</evidence>
<dbReference type="InterPro" id="IPR018163">
    <property type="entry name" value="Thr/Ala-tRNA-synth_IIc_edit"/>
</dbReference>
<dbReference type="SUPFAM" id="SSF50447">
    <property type="entry name" value="Translation proteins"/>
    <property type="match status" value="1"/>
</dbReference>
<evidence type="ECO:0000256" key="13">
    <source>
        <dbReference type="ARBA" id="ARBA00023146"/>
    </source>
</evidence>
<organism evidence="16">
    <name type="scientific">bioreactor metagenome</name>
    <dbReference type="NCBI Taxonomy" id="1076179"/>
    <lineage>
        <taxon>unclassified sequences</taxon>
        <taxon>metagenomes</taxon>
        <taxon>ecological metagenomes</taxon>
    </lineage>
</organism>
<dbReference type="InterPro" id="IPR050058">
    <property type="entry name" value="Ala-tRNA_ligase"/>
</dbReference>
<keyword evidence="7" id="KW-0479">Metal-binding</keyword>
<evidence type="ECO:0000256" key="9">
    <source>
        <dbReference type="ARBA" id="ARBA00022833"/>
    </source>
</evidence>
<protein>
    <recommendedName>
        <fullName evidence="4">Alanine--tRNA ligase</fullName>
        <ecNumber evidence="3">6.1.1.7</ecNumber>
    </recommendedName>
</protein>
<keyword evidence="14" id="KW-0175">Coiled coil</keyword>
<evidence type="ECO:0000256" key="8">
    <source>
        <dbReference type="ARBA" id="ARBA00022741"/>
    </source>
</evidence>
<dbReference type="InterPro" id="IPR018165">
    <property type="entry name" value="Ala-tRNA-synth_IIc_core"/>
</dbReference>
<feature type="coiled-coil region" evidence="14">
    <location>
        <begin position="256"/>
        <end position="327"/>
    </location>
</feature>
<comment type="similarity">
    <text evidence="2">Belongs to the class-II aminoacyl-tRNA synthetase family.</text>
</comment>
<dbReference type="Gene3D" id="3.10.310.40">
    <property type="match status" value="1"/>
</dbReference>
<dbReference type="Gene3D" id="6.10.250.550">
    <property type="match status" value="1"/>
</dbReference>
<evidence type="ECO:0000256" key="11">
    <source>
        <dbReference type="ARBA" id="ARBA00022884"/>
    </source>
</evidence>
<dbReference type="Gene3D" id="3.30.980.10">
    <property type="entry name" value="Threonyl-trna Synthetase, Chain A, domain 2"/>
    <property type="match status" value="1"/>
</dbReference>
<dbReference type="InterPro" id="IPR018164">
    <property type="entry name" value="Ala-tRNA-synth_IIc_N"/>
</dbReference>
<keyword evidence="6 16" id="KW-0436">Ligase</keyword>
<keyword evidence="13" id="KW-0030">Aminoacyl-tRNA synthetase</keyword>
<evidence type="ECO:0000256" key="4">
    <source>
        <dbReference type="ARBA" id="ARBA00017959"/>
    </source>
</evidence>
<evidence type="ECO:0000256" key="1">
    <source>
        <dbReference type="ARBA" id="ARBA00001947"/>
    </source>
</evidence>
<gene>
    <name evidence="16" type="primary">alaS_40</name>
    <name evidence="16" type="ORF">SDC9_118343</name>
</gene>
<dbReference type="FunFam" id="3.30.980.10:FF:000004">
    <property type="entry name" value="Alanine--tRNA ligase, cytoplasmic"/>
    <property type="match status" value="1"/>
</dbReference>
<evidence type="ECO:0000259" key="15">
    <source>
        <dbReference type="PROSITE" id="PS50860"/>
    </source>
</evidence>
<dbReference type="PANTHER" id="PTHR11777">
    <property type="entry name" value="ALANYL-TRNA SYNTHETASE"/>
    <property type="match status" value="1"/>
</dbReference>
<dbReference type="GO" id="GO:0002161">
    <property type="term" value="F:aminoacyl-tRNA deacylase activity"/>
    <property type="evidence" value="ECO:0007669"/>
    <property type="project" value="TreeGrafter"/>
</dbReference>
<reference evidence="16" key="1">
    <citation type="submission" date="2019-08" db="EMBL/GenBank/DDBJ databases">
        <authorList>
            <person name="Kucharzyk K."/>
            <person name="Murdoch R.W."/>
            <person name="Higgins S."/>
            <person name="Loffler F."/>
        </authorList>
    </citation>
    <scope>NUCLEOTIDE SEQUENCE</scope>
</reference>
<dbReference type="GO" id="GO:0006419">
    <property type="term" value="P:alanyl-tRNA aminoacylation"/>
    <property type="evidence" value="ECO:0007669"/>
    <property type="project" value="InterPro"/>
</dbReference>
<dbReference type="Pfam" id="PF01411">
    <property type="entry name" value="tRNA-synt_2c"/>
    <property type="match status" value="1"/>
</dbReference>
<dbReference type="InterPro" id="IPR003156">
    <property type="entry name" value="DHHA1_dom"/>
</dbReference>
<dbReference type="GO" id="GO:0046872">
    <property type="term" value="F:metal ion binding"/>
    <property type="evidence" value="ECO:0007669"/>
    <property type="project" value="UniProtKB-KW"/>
</dbReference>
<dbReference type="FunFam" id="3.30.54.20:FF:000001">
    <property type="entry name" value="Alanine--tRNA ligase"/>
    <property type="match status" value="1"/>
</dbReference>
<dbReference type="GO" id="GO:0004813">
    <property type="term" value="F:alanine-tRNA ligase activity"/>
    <property type="evidence" value="ECO:0007669"/>
    <property type="project" value="UniProtKB-EC"/>
</dbReference>
<dbReference type="SUPFAM" id="SSF55186">
    <property type="entry name" value="ThrRS/AlaRS common domain"/>
    <property type="match status" value="1"/>
</dbReference>
<keyword evidence="11" id="KW-0694">RNA-binding</keyword>
<accession>A0A645C204</accession>
<evidence type="ECO:0000256" key="6">
    <source>
        <dbReference type="ARBA" id="ARBA00022598"/>
    </source>
</evidence>
<dbReference type="PROSITE" id="PS50860">
    <property type="entry name" value="AA_TRNA_LIGASE_II_ALA"/>
    <property type="match status" value="1"/>
</dbReference>
<keyword evidence="9" id="KW-0862">Zinc</keyword>
<proteinExistence type="inferred from homology"/>
<sequence>MVANDDIVEKAAADDRVQIIFRETPFYAEMGGQVADKGTIETETGEVIAEIEDVKRAPNGQTMHIARVLKEIHSNETYVLHVDESRRRNITKNHTATHLLHQALKDVLGNHANQAGSLVNPNQLRFDFTHFGQVTAEELVRMEEIVNEKIWEALPVVTVETTIDKAKEMGAMALFGEKYGKEVRVVDVGGYSVELCGGVHVQNSQDIGVFKILSESGIGAGVRRIEAVTGQAAYQYFRTKEAELSEAAHLVKAQQTKEVAGKINQLKQEMKEMQGENESLKAKIMNAEAKDLFENVETVNGVTYITYETKNQDMNALRQLADQWRQKAVSDLFVAASATDGKVNMLAAVSKDKLEQGLKAGDLIKTLAPYAGGKGGGRPDMAQAGGNNPAGIPDALKHVAVWIADNTK</sequence>
<name>A0A645C204_9ZZZZ</name>
<evidence type="ECO:0000256" key="14">
    <source>
        <dbReference type="SAM" id="Coils"/>
    </source>
</evidence>
<dbReference type="SMART" id="SM00863">
    <property type="entry name" value="tRNA_SAD"/>
    <property type="match status" value="1"/>
</dbReference>
<comment type="cofactor">
    <cofactor evidence="1">
        <name>Zn(2+)</name>
        <dbReference type="ChEBI" id="CHEBI:29105"/>
    </cofactor>
</comment>